<name>Q7UT78_RHOBA</name>
<dbReference type="AlphaFoldDB" id="Q7UT78"/>
<proteinExistence type="predicted"/>
<protein>
    <submittedName>
        <fullName evidence="1">Uncharacterized protein</fullName>
    </submittedName>
</protein>
<gene>
    <name evidence="1" type="ordered locus">RB4046</name>
</gene>
<organism evidence="1 2">
    <name type="scientific">Rhodopirellula baltica (strain DSM 10527 / NCIMB 13988 / SH1)</name>
    <dbReference type="NCBI Taxonomy" id="243090"/>
    <lineage>
        <taxon>Bacteria</taxon>
        <taxon>Pseudomonadati</taxon>
        <taxon>Planctomycetota</taxon>
        <taxon>Planctomycetia</taxon>
        <taxon>Pirellulales</taxon>
        <taxon>Pirellulaceae</taxon>
        <taxon>Rhodopirellula</taxon>
    </lineage>
</organism>
<accession>Q7UT78</accession>
<dbReference type="Proteomes" id="UP000001025">
    <property type="component" value="Chromosome"/>
</dbReference>
<evidence type="ECO:0000313" key="2">
    <source>
        <dbReference type="Proteomes" id="UP000001025"/>
    </source>
</evidence>
<dbReference type="InParanoid" id="Q7UT78"/>
<dbReference type="KEGG" id="rba:RB4046"/>
<keyword evidence="2" id="KW-1185">Reference proteome</keyword>
<dbReference type="EnsemblBacteria" id="CAD73559">
    <property type="protein sequence ID" value="CAD73559"/>
    <property type="gene ID" value="RB4046"/>
</dbReference>
<dbReference type="HOGENOM" id="CLU_3084118_0_0_0"/>
<sequence>MQNHWSALMDETRVELHNFDARRNTRRQHPSLAESNVCLVRQSSLDAANCDN</sequence>
<reference evidence="1 2" key="1">
    <citation type="journal article" date="2003" name="Proc. Natl. Acad. Sci. U.S.A.">
        <title>Complete genome sequence of the marine planctomycete Pirellula sp. strain 1.</title>
        <authorList>
            <person name="Gloeckner F.O."/>
            <person name="Kube M."/>
            <person name="Bauer M."/>
            <person name="Teeling H."/>
            <person name="Lombardot T."/>
            <person name="Ludwig W."/>
            <person name="Gade D."/>
            <person name="Beck A."/>
            <person name="Borzym K."/>
            <person name="Heitmann K."/>
            <person name="Rabus R."/>
            <person name="Schlesner H."/>
            <person name="Amann R."/>
            <person name="Reinhardt R."/>
        </authorList>
    </citation>
    <scope>NUCLEOTIDE SEQUENCE [LARGE SCALE GENOMIC DNA]</scope>
    <source>
        <strain evidence="2">DSM 10527 / NCIMB 13988 / SH1</strain>
    </source>
</reference>
<evidence type="ECO:0000313" key="1">
    <source>
        <dbReference type="EMBL" id="CAD73559.1"/>
    </source>
</evidence>
<dbReference type="EMBL" id="BX294139">
    <property type="protein sequence ID" value="CAD73559.1"/>
    <property type="molecule type" value="Genomic_DNA"/>
</dbReference>
<dbReference type="STRING" id="243090.RB4046"/>